<comment type="caution">
    <text evidence="3">The sequence shown here is derived from an EMBL/GenBank/DDBJ whole genome shotgun (WGS) entry which is preliminary data.</text>
</comment>
<sequence>MLDIAAELERVLEAGHRVGVVTVAAVHGSAPRAVGSAMAVTDDGQVIGAISGGCVESEAHALASAVLDGDAAPAATLGLSDDDALAAGLSCGGHLSVIATVLTPADAEVREQLRAAVGGAAAALDLALAEGTVSTTIAADDVATRLEDGVLHLRRPAAPRLIIVGAVDFSSALATAARPLGYRITVVDARPAFATAARHPDAHEVIRAWPGEYLAGTDVGPRDVICVLTHEERFDIPALAAALATDAAYVGAMGSRRTDVRRRELLREAGVDPEALARLRSPIGLDLGAVTPAETAISIVAEIVADARASQAPRLSETVGPIHAGAALA</sequence>
<dbReference type="Gene3D" id="3.40.50.720">
    <property type="entry name" value="NAD(P)-binding Rossmann-like Domain"/>
    <property type="match status" value="1"/>
</dbReference>
<feature type="domain" description="XdhC- CoxI" evidence="1">
    <location>
        <begin position="12"/>
        <end position="69"/>
    </location>
</feature>
<evidence type="ECO:0000259" key="2">
    <source>
        <dbReference type="Pfam" id="PF13478"/>
    </source>
</evidence>
<dbReference type="Proteomes" id="UP001172708">
    <property type="component" value="Unassembled WGS sequence"/>
</dbReference>
<dbReference type="InterPro" id="IPR027051">
    <property type="entry name" value="XdhC_Rossmann_dom"/>
</dbReference>
<dbReference type="RefSeq" id="WP_301142734.1">
    <property type="nucleotide sequence ID" value="NZ_JAUHQA010000001.1"/>
</dbReference>
<dbReference type="InterPro" id="IPR052698">
    <property type="entry name" value="MoCofactor_Util/Proc"/>
</dbReference>
<dbReference type="PANTHER" id="PTHR30388:SF4">
    <property type="entry name" value="MOLYBDENUM COFACTOR INSERTION CHAPERONE PAOD"/>
    <property type="match status" value="1"/>
</dbReference>
<proteinExistence type="predicted"/>
<dbReference type="Pfam" id="PF02625">
    <property type="entry name" value="XdhC_CoxI"/>
    <property type="match status" value="1"/>
</dbReference>
<organism evidence="3 4">
    <name type="scientific">Demequina muriae</name>
    <dbReference type="NCBI Taxonomy" id="3051664"/>
    <lineage>
        <taxon>Bacteria</taxon>
        <taxon>Bacillati</taxon>
        <taxon>Actinomycetota</taxon>
        <taxon>Actinomycetes</taxon>
        <taxon>Micrococcales</taxon>
        <taxon>Demequinaceae</taxon>
        <taxon>Demequina</taxon>
    </lineage>
</organism>
<evidence type="ECO:0000313" key="3">
    <source>
        <dbReference type="EMBL" id="MDN4481196.1"/>
    </source>
</evidence>
<dbReference type="InterPro" id="IPR003777">
    <property type="entry name" value="XdhC_CoxI"/>
</dbReference>
<evidence type="ECO:0000313" key="4">
    <source>
        <dbReference type="Proteomes" id="UP001172708"/>
    </source>
</evidence>
<gene>
    <name evidence="3" type="ORF">QQX02_09700</name>
</gene>
<reference evidence="3" key="1">
    <citation type="submission" date="2023-06" db="EMBL/GenBank/DDBJ databases">
        <title>Egi l300058.</title>
        <authorList>
            <person name="Gao L."/>
            <person name="Fang B.-Z."/>
            <person name="Li W.-J."/>
        </authorList>
    </citation>
    <scope>NUCLEOTIDE SEQUENCE</scope>
    <source>
        <strain evidence="3">EGI L300058</strain>
    </source>
</reference>
<protein>
    <submittedName>
        <fullName evidence="3">XdhC family protein</fullName>
    </submittedName>
</protein>
<keyword evidence="4" id="KW-1185">Reference proteome</keyword>
<dbReference type="EMBL" id="JAUHQA010000001">
    <property type="protein sequence ID" value="MDN4481196.1"/>
    <property type="molecule type" value="Genomic_DNA"/>
</dbReference>
<evidence type="ECO:0000259" key="1">
    <source>
        <dbReference type="Pfam" id="PF02625"/>
    </source>
</evidence>
<feature type="domain" description="XdhC Rossmann" evidence="2">
    <location>
        <begin position="161"/>
        <end position="303"/>
    </location>
</feature>
<accession>A0ABT8GID7</accession>
<name>A0ABT8GID7_9MICO</name>
<dbReference type="PANTHER" id="PTHR30388">
    <property type="entry name" value="ALDEHYDE OXIDOREDUCTASE MOLYBDENUM COFACTOR ASSEMBLY PROTEIN"/>
    <property type="match status" value="1"/>
</dbReference>
<dbReference type="Pfam" id="PF13478">
    <property type="entry name" value="XdhC_C"/>
    <property type="match status" value="1"/>
</dbReference>